<dbReference type="RefSeq" id="WP_215789651.1">
    <property type="nucleotide sequence ID" value="NZ_JAHKKG010000007.1"/>
</dbReference>
<keyword evidence="3 7" id="KW-0862">Zinc</keyword>
<dbReference type="Pfam" id="PF00484">
    <property type="entry name" value="Pro_CA"/>
    <property type="match status" value="1"/>
</dbReference>
<dbReference type="Proteomes" id="UP001519654">
    <property type="component" value="Unassembled WGS sequence"/>
</dbReference>
<dbReference type="SMART" id="SM00947">
    <property type="entry name" value="Pro_CA"/>
    <property type="match status" value="1"/>
</dbReference>
<comment type="catalytic activity">
    <reaction evidence="6 7">
        <text>hydrogencarbonate + H(+) = CO2 + H2O</text>
        <dbReference type="Rhea" id="RHEA:10748"/>
        <dbReference type="ChEBI" id="CHEBI:15377"/>
        <dbReference type="ChEBI" id="CHEBI:15378"/>
        <dbReference type="ChEBI" id="CHEBI:16526"/>
        <dbReference type="ChEBI" id="CHEBI:17544"/>
        <dbReference type="EC" id="4.2.1.1"/>
    </reaction>
</comment>
<evidence type="ECO:0000256" key="5">
    <source>
        <dbReference type="ARBA" id="ARBA00024993"/>
    </source>
</evidence>
<dbReference type="InterPro" id="IPR001765">
    <property type="entry name" value="Carbonic_anhydrase"/>
</dbReference>
<sequence>MTSPWNRLLDGNRRWTEDRSTAAGDRGAARRAELSESQAPFALVVGCADSRVPAEILFDQGLGDLFVVRTAGHVVDAAALGSIEYAVGHLGVSLIVVLGHEGCGAVAAAAGVVDNAAVPAGYVRDIAERIAPDVLRARAMGATTAKELSAQHSLYTLELLRERSALVDNALRTGTIDAVAAQYCLTTGAVTEIQTPALAAA</sequence>
<dbReference type="PROSITE" id="PS00705">
    <property type="entry name" value="PROK_CO2_ANHYDRASE_2"/>
    <property type="match status" value="1"/>
</dbReference>
<organism evidence="8 9">
    <name type="scientific">Paractinoplanes bogorensis</name>
    <dbReference type="NCBI Taxonomy" id="1610840"/>
    <lineage>
        <taxon>Bacteria</taxon>
        <taxon>Bacillati</taxon>
        <taxon>Actinomycetota</taxon>
        <taxon>Actinomycetes</taxon>
        <taxon>Micromonosporales</taxon>
        <taxon>Micromonosporaceae</taxon>
        <taxon>Paractinoplanes</taxon>
    </lineage>
</organism>
<protein>
    <recommendedName>
        <fullName evidence="2 7">Carbonic anhydrase</fullName>
        <ecNumber evidence="2 7">4.2.1.1</ecNumber>
    </recommendedName>
    <alternativeName>
        <fullName evidence="7">Carbonate dehydratase</fullName>
    </alternativeName>
</protein>
<comment type="caution">
    <text evidence="8">The sequence shown here is derived from an EMBL/GenBank/DDBJ whole genome shotgun (WGS) entry which is preliminary data.</text>
</comment>
<dbReference type="PROSITE" id="PS00704">
    <property type="entry name" value="PROK_CO2_ANHYDRASE_1"/>
    <property type="match status" value="1"/>
</dbReference>
<evidence type="ECO:0000256" key="6">
    <source>
        <dbReference type="ARBA" id="ARBA00048348"/>
    </source>
</evidence>
<keyword evidence="9" id="KW-1185">Reference proteome</keyword>
<dbReference type="PANTHER" id="PTHR11002">
    <property type="entry name" value="CARBONIC ANHYDRASE"/>
    <property type="match status" value="1"/>
</dbReference>
<comment type="function">
    <text evidence="7">Reversible hydration of carbon dioxide.</text>
</comment>
<evidence type="ECO:0000313" key="8">
    <source>
        <dbReference type="EMBL" id="MBU2666277.1"/>
    </source>
</evidence>
<comment type="similarity">
    <text evidence="1 7">Belongs to the beta-class carbonic anhydrase family.</text>
</comment>
<dbReference type="InterPro" id="IPR036874">
    <property type="entry name" value="Carbonic_anhydrase_sf"/>
</dbReference>
<evidence type="ECO:0000256" key="4">
    <source>
        <dbReference type="ARBA" id="ARBA00023239"/>
    </source>
</evidence>
<dbReference type="Gene3D" id="3.40.1050.10">
    <property type="entry name" value="Carbonic anhydrase"/>
    <property type="match status" value="1"/>
</dbReference>
<reference evidence="8 9" key="1">
    <citation type="submission" date="2021-06" db="EMBL/GenBank/DDBJ databases">
        <title>Actinoplanes lichenicola sp. nov., and Actinoplanes ovalisporus sp. nov., isolated from lichen in Thailand.</title>
        <authorList>
            <person name="Saeng-In P."/>
            <person name="Kanchanasin P."/>
            <person name="Yuki M."/>
            <person name="Kudo T."/>
            <person name="Ohkuma M."/>
            <person name="Phongsopitanun W."/>
            <person name="Tanasupawat S."/>
        </authorList>
    </citation>
    <scope>NUCLEOTIDE SEQUENCE [LARGE SCALE GENOMIC DNA]</scope>
    <source>
        <strain evidence="8 9">NBRC 110975</strain>
    </source>
</reference>
<dbReference type="SUPFAM" id="SSF53056">
    <property type="entry name" value="beta-carbonic anhydrase, cab"/>
    <property type="match status" value="1"/>
</dbReference>
<accession>A0ABS5YS45</accession>
<dbReference type="InterPro" id="IPR015892">
    <property type="entry name" value="Carbonic_anhydrase_CS"/>
</dbReference>
<evidence type="ECO:0000256" key="2">
    <source>
        <dbReference type="ARBA" id="ARBA00012925"/>
    </source>
</evidence>
<proteinExistence type="inferred from homology"/>
<comment type="function">
    <text evidence="5">Catalyzes the reversible hydration of carbon dioxide to form bicarbonate.</text>
</comment>
<gene>
    <name evidence="8" type="ORF">KOI35_22500</name>
</gene>
<dbReference type="EC" id="4.2.1.1" evidence="2 7"/>
<evidence type="ECO:0000256" key="1">
    <source>
        <dbReference type="ARBA" id="ARBA00006217"/>
    </source>
</evidence>
<evidence type="ECO:0000256" key="3">
    <source>
        <dbReference type="ARBA" id="ARBA00022833"/>
    </source>
</evidence>
<evidence type="ECO:0000313" key="9">
    <source>
        <dbReference type="Proteomes" id="UP001519654"/>
    </source>
</evidence>
<dbReference type="EMBL" id="JAHKKG010000007">
    <property type="protein sequence ID" value="MBU2666277.1"/>
    <property type="molecule type" value="Genomic_DNA"/>
</dbReference>
<keyword evidence="4 7" id="KW-0456">Lyase</keyword>
<dbReference type="PANTHER" id="PTHR11002:SF79">
    <property type="entry name" value="CARBONIC ANHYDRASE 2"/>
    <property type="match status" value="1"/>
</dbReference>
<name>A0ABS5YS45_9ACTN</name>
<evidence type="ECO:0000256" key="7">
    <source>
        <dbReference type="RuleBase" id="RU003956"/>
    </source>
</evidence>